<keyword evidence="2" id="KW-1185">Reference proteome</keyword>
<accession>A0A6S7HBA7</accession>
<proteinExistence type="predicted"/>
<organism evidence="1 2">
    <name type="scientific">Paramuricea clavata</name>
    <name type="common">Red gorgonian</name>
    <name type="synonym">Violescent sea-whip</name>
    <dbReference type="NCBI Taxonomy" id="317549"/>
    <lineage>
        <taxon>Eukaryota</taxon>
        <taxon>Metazoa</taxon>
        <taxon>Cnidaria</taxon>
        <taxon>Anthozoa</taxon>
        <taxon>Octocorallia</taxon>
        <taxon>Malacalcyonacea</taxon>
        <taxon>Plexauridae</taxon>
        <taxon>Paramuricea</taxon>
    </lineage>
</organism>
<feature type="non-terminal residue" evidence="1">
    <location>
        <position position="66"/>
    </location>
</feature>
<comment type="caution">
    <text evidence="1">The sequence shown here is derived from an EMBL/GenBank/DDBJ whole genome shotgun (WGS) entry which is preliminary data.</text>
</comment>
<evidence type="ECO:0000313" key="1">
    <source>
        <dbReference type="EMBL" id="CAB4002254.1"/>
    </source>
</evidence>
<evidence type="ECO:0000313" key="2">
    <source>
        <dbReference type="Proteomes" id="UP001152795"/>
    </source>
</evidence>
<sequence>MNGSRKHMMRLSPPIGKRAPKVMHHALYKTAELIAEIKQVFKLFEEGEKGSKDKKELENTVSILSK</sequence>
<gene>
    <name evidence="1" type="ORF">PACLA_8A046567</name>
</gene>
<protein>
    <submittedName>
        <fullName evidence="1">Uncharacterized protein</fullName>
    </submittedName>
</protein>
<dbReference type="EMBL" id="CACRXK020004300">
    <property type="protein sequence ID" value="CAB4002254.1"/>
    <property type="molecule type" value="Genomic_DNA"/>
</dbReference>
<name>A0A6S7HBA7_PARCT</name>
<dbReference type="AlphaFoldDB" id="A0A6S7HBA7"/>
<reference evidence="1" key="1">
    <citation type="submission" date="2020-04" db="EMBL/GenBank/DDBJ databases">
        <authorList>
            <person name="Alioto T."/>
            <person name="Alioto T."/>
            <person name="Gomez Garrido J."/>
        </authorList>
    </citation>
    <scope>NUCLEOTIDE SEQUENCE</scope>
    <source>
        <strain evidence="1">A484AB</strain>
    </source>
</reference>
<dbReference type="Proteomes" id="UP001152795">
    <property type="component" value="Unassembled WGS sequence"/>
</dbReference>